<dbReference type="PANTHER" id="PTHR42760:SF133">
    <property type="entry name" value="3-OXOACYL-[ACYL-CARRIER-PROTEIN] REDUCTASE"/>
    <property type="match status" value="1"/>
</dbReference>
<evidence type="ECO:0000256" key="1">
    <source>
        <dbReference type="ARBA" id="ARBA00006484"/>
    </source>
</evidence>
<evidence type="ECO:0000313" key="3">
    <source>
        <dbReference type="EMBL" id="QCZ52372.1"/>
    </source>
</evidence>
<reference evidence="3 4" key="1">
    <citation type="submission" date="2018-07" db="EMBL/GenBank/DDBJ databases">
        <authorList>
            <person name="Feyereisen M."/>
        </authorList>
    </citation>
    <scope>NUCLEOTIDE SEQUENCE [LARGE SCALE GENOMIC DNA]</scope>
    <source>
        <strain evidence="3 4">UCCLBBS449</strain>
    </source>
</reference>
<dbReference type="InterPro" id="IPR002347">
    <property type="entry name" value="SDR_fam"/>
</dbReference>
<dbReference type="GO" id="GO:0016616">
    <property type="term" value="F:oxidoreductase activity, acting on the CH-OH group of donors, NAD or NADP as acceptor"/>
    <property type="evidence" value="ECO:0007669"/>
    <property type="project" value="TreeGrafter"/>
</dbReference>
<dbReference type="InterPro" id="IPR036291">
    <property type="entry name" value="NAD(P)-bd_dom_sf"/>
</dbReference>
<dbReference type="AlphaFoldDB" id="A0A0C1Q830"/>
<organism evidence="3 4">
    <name type="scientific">Levilactobacillus brevis</name>
    <name type="common">Lactobacillus brevis</name>
    <dbReference type="NCBI Taxonomy" id="1580"/>
    <lineage>
        <taxon>Bacteria</taxon>
        <taxon>Bacillati</taxon>
        <taxon>Bacillota</taxon>
        <taxon>Bacilli</taxon>
        <taxon>Lactobacillales</taxon>
        <taxon>Lactobacillaceae</taxon>
        <taxon>Levilactobacillus</taxon>
    </lineage>
</organism>
<dbReference type="InterPro" id="IPR020904">
    <property type="entry name" value="Sc_DH/Rdtase_CS"/>
</dbReference>
<dbReference type="PRINTS" id="PR00080">
    <property type="entry name" value="SDRFAMILY"/>
</dbReference>
<dbReference type="NCBIfam" id="NF005559">
    <property type="entry name" value="PRK07231.1"/>
    <property type="match status" value="1"/>
</dbReference>
<comment type="similarity">
    <text evidence="1">Belongs to the short-chain dehydrogenases/reductases (SDR) family.</text>
</comment>
<dbReference type="SUPFAM" id="SSF51735">
    <property type="entry name" value="NAD(P)-binding Rossmann-fold domains"/>
    <property type="match status" value="1"/>
</dbReference>
<evidence type="ECO:0000313" key="4">
    <source>
        <dbReference type="Proteomes" id="UP000307074"/>
    </source>
</evidence>
<dbReference type="Gene3D" id="3.40.50.720">
    <property type="entry name" value="NAD(P)-binding Rossmann-like Domain"/>
    <property type="match status" value="1"/>
</dbReference>
<dbReference type="PANTHER" id="PTHR42760">
    <property type="entry name" value="SHORT-CHAIN DEHYDROGENASES/REDUCTASES FAMILY MEMBER"/>
    <property type="match status" value="1"/>
</dbReference>
<protein>
    <submittedName>
        <fullName evidence="3">Cyclopentanol dehydrogenase</fullName>
    </submittedName>
</protein>
<accession>A0A0C1Q830</accession>
<dbReference type="EMBL" id="CP031198">
    <property type="protein sequence ID" value="QCZ52372.1"/>
    <property type="molecule type" value="Genomic_DNA"/>
</dbReference>
<dbReference type="PRINTS" id="PR00081">
    <property type="entry name" value="GDHRDH"/>
</dbReference>
<dbReference type="Proteomes" id="UP000307074">
    <property type="component" value="Chromosome"/>
</dbReference>
<sequence>MMTDRLKDKVAIITGGVAGIGLGIAECYVREGAKVVVTANHNVDGGHAAVAKFGDDVSLFVQQDVSKEADWQKVIDATIAKFGRVDILVNNAGIGGVNTAIEDLDLADWQKVIDVNLTANFLGEKAAIKAMKQTADAKGSIINVSSVAGLVGLPMAPAYSASKGGSRLLTHATALNLAQRGIDIRVNSVHPGWIDTSIVPEAARQQIIATIPVGHMGQPQDIGEVCVYLGSDESRFANGAEFTVDGGQRA</sequence>
<evidence type="ECO:0000256" key="2">
    <source>
        <dbReference type="ARBA" id="ARBA00023002"/>
    </source>
</evidence>
<gene>
    <name evidence="3" type="ORF">UCCLBBS449_0385</name>
</gene>
<keyword evidence="2" id="KW-0560">Oxidoreductase</keyword>
<dbReference type="Pfam" id="PF13561">
    <property type="entry name" value="adh_short_C2"/>
    <property type="match status" value="1"/>
</dbReference>
<name>A0A0C1Q830_LEVBR</name>
<dbReference type="GO" id="GO:0008206">
    <property type="term" value="P:bile acid metabolic process"/>
    <property type="evidence" value="ECO:0007669"/>
    <property type="project" value="UniProtKB-ARBA"/>
</dbReference>
<proteinExistence type="inferred from homology"/>
<dbReference type="FunFam" id="3.40.50.720:FF:000084">
    <property type="entry name" value="Short-chain dehydrogenase reductase"/>
    <property type="match status" value="1"/>
</dbReference>
<dbReference type="PROSITE" id="PS00061">
    <property type="entry name" value="ADH_SHORT"/>
    <property type="match status" value="1"/>
</dbReference>